<evidence type="ECO:0000256" key="1">
    <source>
        <dbReference type="SAM" id="Phobius"/>
    </source>
</evidence>
<dbReference type="InterPro" id="IPR052710">
    <property type="entry name" value="CAAX_protease"/>
</dbReference>
<keyword evidence="1" id="KW-1133">Transmembrane helix</keyword>
<dbReference type="RefSeq" id="WP_152517430.1">
    <property type="nucleotide sequence ID" value="NZ_AP022570.1"/>
</dbReference>
<evidence type="ECO:0000259" key="2">
    <source>
        <dbReference type="Pfam" id="PF02517"/>
    </source>
</evidence>
<keyword evidence="3" id="KW-0378">Hydrolase</keyword>
<keyword evidence="3" id="KW-0645">Protease</keyword>
<keyword evidence="1" id="KW-0472">Membrane</keyword>
<dbReference type="GO" id="GO:0006508">
    <property type="term" value="P:proteolysis"/>
    <property type="evidence" value="ECO:0007669"/>
    <property type="project" value="UniProtKB-KW"/>
</dbReference>
<gene>
    <name evidence="3" type="ORF">MPOR_34910</name>
</gene>
<sequence>MDTQPPQRRHRWGLGAFVLVELVYLATAIGFAVFLVGTSLDPVPTAVAATLVPSLLAATVAVTVTVVRGNGPRTDLALQWSWRAAGLGLLFGGLGLLVTIPAASLWVWVVGEGANSAAGEVFGDMQSTWAWALVVFAAVVFVAPVCEEIVYRGLLWGAVDQRWGRWTAFAVTTVVFAVAHLELTRVPLLLVVAIPIGLARLYTANLSASIVAHQVTNLLPGLALMFSVAGSIPAA</sequence>
<dbReference type="Proteomes" id="UP000466785">
    <property type="component" value="Chromosome"/>
</dbReference>
<keyword evidence="4" id="KW-1185">Reference proteome</keyword>
<keyword evidence="1" id="KW-0812">Transmembrane</keyword>
<feature type="transmembrane region" description="Helical" evidence="1">
    <location>
        <begin position="129"/>
        <end position="151"/>
    </location>
</feature>
<dbReference type="EMBL" id="AP022570">
    <property type="protein sequence ID" value="BBX52465.1"/>
    <property type="molecule type" value="Genomic_DNA"/>
</dbReference>
<evidence type="ECO:0000313" key="4">
    <source>
        <dbReference type="Proteomes" id="UP000466785"/>
    </source>
</evidence>
<feature type="transmembrane region" description="Helical" evidence="1">
    <location>
        <begin position="12"/>
        <end position="34"/>
    </location>
</feature>
<feature type="transmembrane region" description="Helical" evidence="1">
    <location>
        <begin position="46"/>
        <end position="67"/>
    </location>
</feature>
<dbReference type="PANTHER" id="PTHR36435">
    <property type="entry name" value="SLR1288 PROTEIN"/>
    <property type="match status" value="1"/>
</dbReference>
<dbReference type="Pfam" id="PF02517">
    <property type="entry name" value="Rce1-like"/>
    <property type="match status" value="1"/>
</dbReference>
<name>A0A6N4VCE9_9MYCO</name>
<feature type="transmembrane region" description="Helical" evidence="1">
    <location>
        <begin position="163"/>
        <end position="180"/>
    </location>
</feature>
<organism evidence="3 4">
    <name type="scientific">Mycolicibacterium poriferae</name>
    <dbReference type="NCBI Taxonomy" id="39694"/>
    <lineage>
        <taxon>Bacteria</taxon>
        <taxon>Bacillati</taxon>
        <taxon>Actinomycetota</taxon>
        <taxon>Actinomycetes</taxon>
        <taxon>Mycobacteriales</taxon>
        <taxon>Mycobacteriaceae</taxon>
        <taxon>Mycolicibacterium</taxon>
    </lineage>
</organism>
<feature type="transmembrane region" description="Helical" evidence="1">
    <location>
        <begin position="186"/>
        <end position="203"/>
    </location>
</feature>
<protein>
    <submittedName>
        <fullName evidence="3">CAAX protease family protein</fullName>
    </submittedName>
</protein>
<dbReference type="AlphaFoldDB" id="A0A6N4VCE9"/>
<evidence type="ECO:0000313" key="3">
    <source>
        <dbReference type="EMBL" id="BBX52465.1"/>
    </source>
</evidence>
<feature type="transmembrane region" description="Helical" evidence="1">
    <location>
        <begin position="215"/>
        <end position="234"/>
    </location>
</feature>
<dbReference type="InterPro" id="IPR003675">
    <property type="entry name" value="Rce1/LyrA-like_dom"/>
</dbReference>
<accession>A0A6N4VCE9</accession>
<dbReference type="GO" id="GO:0004175">
    <property type="term" value="F:endopeptidase activity"/>
    <property type="evidence" value="ECO:0007669"/>
    <property type="project" value="UniProtKB-ARBA"/>
</dbReference>
<dbReference type="PANTHER" id="PTHR36435:SF1">
    <property type="entry name" value="CAAX AMINO TERMINAL PROTEASE FAMILY PROTEIN"/>
    <property type="match status" value="1"/>
</dbReference>
<proteinExistence type="predicted"/>
<reference evidence="3 4" key="1">
    <citation type="journal article" date="2019" name="Emerg. Microbes Infect.">
        <title>Comprehensive subspecies identification of 175 nontuberculous mycobacteria species based on 7547 genomic profiles.</title>
        <authorList>
            <person name="Matsumoto Y."/>
            <person name="Kinjo T."/>
            <person name="Motooka D."/>
            <person name="Nabeya D."/>
            <person name="Jung N."/>
            <person name="Uechi K."/>
            <person name="Horii T."/>
            <person name="Iida T."/>
            <person name="Fujita J."/>
            <person name="Nakamura S."/>
        </authorList>
    </citation>
    <scope>NUCLEOTIDE SEQUENCE [LARGE SCALE GENOMIC DNA]</scope>
    <source>
        <strain evidence="3 4">JCM 12603</strain>
    </source>
</reference>
<feature type="domain" description="CAAX prenyl protease 2/Lysostaphin resistance protein A-like" evidence="2">
    <location>
        <begin position="130"/>
        <end position="219"/>
    </location>
</feature>
<dbReference type="GO" id="GO:0080120">
    <property type="term" value="P:CAAX-box protein maturation"/>
    <property type="evidence" value="ECO:0007669"/>
    <property type="project" value="UniProtKB-ARBA"/>
</dbReference>
<dbReference type="KEGG" id="mpof:MPOR_34910"/>
<feature type="transmembrane region" description="Helical" evidence="1">
    <location>
        <begin position="87"/>
        <end position="109"/>
    </location>
</feature>